<accession>K7A8F4</accession>
<keyword evidence="2" id="KW-1185">Reference proteome</keyword>
<evidence type="ECO:0000313" key="2">
    <source>
        <dbReference type="Proteomes" id="UP000011864"/>
    </source>
</evidence>
<dbReference type="PATRIC" id="fig|1129794.4.peg.4575"/>
<name>K7A8F4_9ALTE</name>
<dbReference type="OrthoDB" id="6388475at2"/>
<dbReference type="RefSeq" id="WP_007639837.1">
    <property type="nucleotide sequence ID" value="NC_020514.1"/>
</dbReference>
<dbReference type="HOGENOM" id="CLU_1747886_0_0_6"/>
<dbReference type="Proteomes" id="UP000011864">
    <property type="component" value="Chromosome"/>
</dbReference>
<organism evidence="1 2">
    <name type="scientific">Paraglaciecola psychrophila 170</name>
    <dbReference type="NCBI Taxonomy" id="1129794"/>
    <lineage>
        <taxon>Bacteria</taxon>
        <taxon>Pseudomonadati</taxon>
        <taxon>Pseudomonadota</taxon>
        <taxon>Gammaproteobacteria</taxon>
        <taxon>Alteromonadales</taxon>
        <taxon>Alteromonadaceae</taxon>
        <taxon>Paraglaciecola</taxon>
    </lineage>
</organism>
<evidence type="ECO:0000313" key="1">
    <source>
        <dbReference type="EMBL" id="AGH46694.1"/>
    </source>
</evidence>
<dbReference type="KEGG" id="gps:C427_4595"/>
<gene>
    <name evidence="1" type="ORF">C427_4595</name>
</gene>
<protein>
    <submittedName>
        <fullName evidence="1">Uncharacterized protein</fullName>
    </submittedName>
</protein>
<sequence length="149" mass="17096">MQQDKNINQDPHFMSWKYHTLAGNSYFEKNQIMDSIEHYEIAICEAIMLINMLNSGKAAVAALLASFHNLAELYTQQNEHALSENELTKAYNIINALLLNEQSEEQKEALRRGKSKANFALLQFRHLHHDSLSLKHPCQLNSLTTKQSN</sequence>
<reference evidence="1 2" key="1">
    <citation type="journal article" date="2013" name="Genome Announc.">
        <title>Complete Genome Sequence of Glaciecola psychrophila Strain 170T.</title>
        <authorList>
            <person name="Yin J."/>
            <person name="Chen J."/>
            <person name="Liu G."/>
            <person name="Yu Y."/>
            <person name="Song L."/>
            <person name="Wang X."/>
            <person name="Qu X."/>
        </authorList>
    </citation>
    <scope>NUCLEOTIDE SEQUENCE [LARGE SCALE GENOMIC DNA]</scope>
    <source>
        <strain evidence="1 2">170</strain>
    </source>
</reference>
<dbReference type="EMBL" id="CP003837">
    <property type="protein sequence ID" value="AGH46694.1"/>
    <property type="molecule type" value="Genomic_DNA"/>
</dbReference>
<proteinExistence type="predicted"/>
<dbReference type="STRING" id="1129794.C427_4595"/>
<dbReference type="AlphaFoldDB" id="K7A8F4"/>